<dbReference type="AlphaFoldDB" id="X8AE98"/>
<dbReference type="EC" id="2.3.1.176" evidence="1"/>
<reference evidence="1" key="1">
    <citation type="submission" date="2014-01" db="EMBL/GenBank/DDBJ databases">
        <authorList>
            <person name="Brown-Elliot B."/>
            <person name="Wallace R."/>
            <person name="Lenaerts A."/>
            <person name="Ordway D."/>
            <person name="DeGroote M.A."/>
            <person name="Parker T."/>
            <person name="Sizemore C."/>
            <person name="Tallon L.J."/>
            <person name="Sadzewicz L.K."/>
            <person name="Sengamalay N."/>
            <person name="Fraser C.M."/>
            <person name="Hine E."/>
            <person name="Shefchek K.A."/>
            <person name="Das S.P."/>
            <person name="Tettelin H."/>
        </authorList>
    </citation>
    <scope>NUCLEOTIDE SEQUENCE [LARGE SCALE GENOMIC DNA]</scope>
    <source>
        <strain evidence="1">4042</strain>
    </source>
</reference>
<gene>
    <name evidence="1" type="ORF">I553_4504</name>
</gene>
<keyword evidence="1" id="KW-0808">Transferase</keyword>
<name>X8AE98_MYCXE</name>
<organism evidence="1">
    <name type="scientific">Mycobacterium xenopi 4042</name>
    <dbReference type="NCBI Taxonomy" id="1299334"/>
    <lineage>
        <taxon>Bacteria</taxon>
        <taxon>Bacillati</taxon>
        <taxon>Actinomycetota</taxon>
        <taxon>Actinomycetes</taxon>
        <taxon>Mycobacteriales</taxon>
        <taxon>Mycobacteriaceae</taxon>
        <taxon>Mycobacterium</taxon>
    </lineage>
</organism>
<dbReference type="PATRIC" id="fig|1299334.3.peg.6182"/>
<keyword evidence="1" id="KW-0012">Acyltransferase</keyword>
<dbReference type="GO" id="GO:0016746">
    <property type="term" value="F:acyltransferase activity"/>
    <property type="evidence" value="ECO:0007669"/>
    <property type="project" value="UniProtKB-KW"/>
</dbReference>
<protein>
    <submittedName>
        <fullName evidence="1">Propanoyl-CoA C-acyltransferase domain protein</fullName>
        <ecNumber evidence="1">2.3.1.176</ecNumber>
    </submittedName>
</protein>
<evidence type="ECO:0000313" key="1">
    <source>
        <dbReference type="EMBL" id="EUA30247.1"/>
    </source>
</evidence>
<accession>X8AE98</accession>
<comment type="caution">
    <text evidence="1">The sequence shown here is derived from an EMBL/GenBank/DDBJ whole genome shotgun (WGS) entry which is preliminary data.</text>
</comment>
<sequence length="45" mass="4696">MCRPLDGPRLPAQLTHQLVNLPQPDAPIGSPLAISPPSVLTGIGR</sequence>
<proteinExistence type="predicted"/>
<dbReference type="EMBL" id="JAOB01000060">
    <property type="protein sequence ID" value="EUA30247.1"/>
    <property type="molecule type" value="Genomic_DNA"/>
</dbReference>